<evidence type="ECO:0000313" key="2">
    <source>
        <dbReference type="EMBL" id="RMX71656.1"/>
    </source>
</evidence>
<evidence type="ECO:0000313" key="3">
    <source>
        <dbReference type="Proteomes" id="UP000281245"/>
    </source>
</evidence>
<reference evidence="2 3" key="1">
    <citation type="journal article" date="2018" name="BMC Genomics">
        <title>Genomic evidence for intraspecific hybridization in a clonal and extremely halotolerant yeast.</title>
        <authorList>
            <person name="Gostincar C."/>
            <person name="Stajich J.E."/>
            <person name="Zupancic J."/>
            <person name="Zalar P."/>
            <person name="Gunde-Cimerman N."/>
        </authorList>
    </citation>
    <scope>NUCLEOTIDE SEQUENCE [LARGE SCALE GENOMIC DNA]</scope>
    <source>
        <strain evidence="2 3">EXF-6656</strain>
    </source>
</reference>
<accession>A0A3M6VZY2</accession>
<organism evidence="2 3">
    <name type="scientific">Hortaea werneckii</name>
    <name type="common">Black yeast</name>
    <name type="synonym">Cladosporium werneckii</name>
    <dbReference type="NCBI Taxonomy" id="91943"/>
    <lineage>
        <taxon>Eukaryota</taxon>
        <taxon>Fungi</taxon>
        <taxon>Dikarya</taxon>
        <taxon>Ascomycota</taxon>
        <taxon>Pezizomycotina</taxon>
        <taxon>Dothideomycetes</taxon>
        <taxon>Dothideomycetidae</taxon>
        <taxon>Mycosphaerellales</taxon>
        <taxon>Teratosphaeriaceae</taxon>
        <taxon>Hortaea</taxon>
    </lineage>
</organism>
<sequence>MHLSTAIATFITSAAVADGLYFHIGALTAVDIYSPTPFHRVDFTVNNPDAVNAQGGSDAATCSLAWNTTNIPTCWTECTGGSGTYYTRISPNLTYTCADDFSLDIWQSYVYELGNHNNASVTISPSSSSSTGGEEDGFACTQDDQCKVCQTTAQGAGVDQGLEQYYGGAVPGGGTYSLWPQIKYQTNAKPMMPPNMTMAQFIDSGV</sequence>
<dbReference type="Proteomes" id="UP000281245">
    <property type="component" value="Unassembled WGS sequence"/>
</dbReference>
<gene>
    <name evidence="2" type="ORF">D0869_15410</name>
</gene>
<dbReference type="EMBL" id="QWIJ01002612">
    <property type="protein sequence ID" value="RMX71656.1"/>
    <property type="molecule type" value="Genomic_DNA"/>
</dbReference>
<dbReference type="AlphaFoldDB" id="A0A3M6VZY2"/>
<feature type="signal peptide" evidence="1">
    <location>
        <begin position="1"/>
        <end position="19"/>
    </location>
</feature>
<evidence type="ECO:0000256" key="1">
    <source>
        <dbReference type="SAM" id="SignalP"/>
    </source>
</evidence>
<keyword evidence="1" id="KW-0732">Signal</keyword>
<feature type="non-terminal residue" evidence="2">
    <location>
        <position position="206"/>
    </location>
</feature>
<dbReference type="OrthoDB" id="3642993at2759"/>
<feature type="chain" id="PRO_5018048425" evidence="1">
    <location>
        <begin position="20"/>
        <end position="206"/>
    </location>
</feature>
<comment type="caution">
    <text evidence="2">The sequence shown here is derived from an EMBL/GenBank/DDBJ whole genome shotgun (WGS) entry which is preliminary data.</text>
</comment>
<proteinExistence type="predicted"/>
<dbReference type="VEuPathDB" id="FungiDB:BTJ68_14400"/>
<protein>
    <submittedName>
        <fullName evidence="2">Uncharacterized protein</fullName>
    </submittedName>
</protein>
<name>A0A3M6VZY2_HORWE</name>